<accession>A0A8J2SAY3</accession>
<keyword evidence="2" id="KW-0472">Membrane</keyword>
<dbReference type="EMBL" id="CAKKNE010000002">
    <property type="protein sequence ID" value="CAH0368060.1"/>
    <property type="molecule type" value="Genomic_DNA"/>
</dbReference>
<keyword evidence="2" id="KW-0812">Transmembrane</keyword>
<dbReference type="AlphaFoldDB" id="A0A8J2SAY3"/>
<feature type="transmembrane region" description="Helical" evidence="2">
    <location>
        <begin position="121"/>
        <end position="139"/>
    </location>
</feature>
<keyword evidence="2" id="KW-1133">Transmembrane helix</keyword>
<sequence length="242" mass="26827">MPTPFVADAADEAVRSNSILNERKATDIIEETALEVDIRAWRAEGLRLLQAASAREDKVPNGARRPCSVLGDASAQAAIEDAVTRMSRTEGVPQRPPRALGSTLAPPPEPPFIPKFRQRTLFFSTVALFFITLFGGFIFKELELERELRDARHARVAPFDTFRRILRTFDFHTGGISLLSLVIQYLQERALPRSVTGAKDPTAPTQSEGGIDRYQLSNAPEVAVTLERHSLSPYRLTLTDGL</sequence>
<keyword evidence="4" id="KW-1185">Reference proteome</keyword>
<evidence type="ECO:0000313" key="4">
    <source>
        <dbReference type="Proteomes" id="UP000789595"/>
    </source>
</evidence>
<evidence type="ECO:0000313" key="3">
    <source>
        <dbReference type="EMBL" id="CAH0368060.1"/>
    </source>
</evidence>
<evidence type="ECO:0000256" key="1">
    <source>
        <dbReference type="SAM" id="MobiDB-lite"/>
    </source>
</evidence>
<proteinExistence type="predicted"/>
<dbReference type="Proteomes" id="UP000789595">
    <property type="component" value="Unassembled WGS sequence"/>
</dbReference>
<protein>
    <submittedName>
        <fullName evidence="3">Uncharacterized protein</fullName>
    </submittedName>
</protein>
<name>A0A8J2SAY3_9STRA</name>
<gene>
    <name evidence="3" type="ORF">PECAL_2P11080</name>
</gene>
<reference evidence="3" key="1">
    <citation type="submission" date="2021-11" db="EMBL/GenBank/DDBJ databases">
        <authorList>
            <consortium name="Genoscope - CEA"/>
            <person name="William W."/>
        </authorList>
    </citation>
    <scope>NUCLEOTIDE SEQUENCE</scope>
</reference>
<evidence type="ECO:0000256" key="2">
    <source>
        <dbReference type="SAM" id="Phobius"/>
    </source>
</evidence>
<comment type="caution">
    <text evidence="3">The sequence shown here is derived from an EMBL/GenBank/DDBJ whole genome shotgun (WGS) entry which is preliminary data.</text>
</comment>
<feature type="region of interest" description="Disordered" evidence="1">
    <location>
        <begin position="85"/>
        <end position="107"/>
    </location>
</feature>
<organism evidence="3 4">
    <name type="scientific">Pelagomonas calceolata</name>
    <dbReference type="NCBI Taxonomy" id="35677"/>
    <lineage>
        <taxon>Eukaryota</taxon>
        <taxon>Sar</taxon>
        <taxon>Stramenopiles</taxon>
        <taxon>Ochrophyta</taxon>
        <taxon>Pelagophyceae</taxon>
        <taxon>Pelagomonadales</taxon>
        <taxon>Pelagomonadaceae</taxon>
        <taxon>Pelagomonas</taxon>
    </lineage>
</organism>